<organism evidence="2 3">
    <name type="scientific">Candidatus Azambacteria bacterium RIFCSPLOWO2_01_FULL_46_25</name>
    <dbReference type="NCBI Taxonomy" id="1797298"/>
    <lineage>
        <taxon>Bacteria</taxon>
        <taxon>Candidatus Azamiibacteriota</taxon>
    </lineage>
</organism>
<reference evidence="2 3" key="1">
    <citation type="journal article" date="2016" name="Nat. Commun.">
        <title>Thousands of microbial genomes shed light on interconnected biogeochemical processes in an aquifer system.</title>
        <authorList>
            <person name="Anantharaman K."/>
            <person name="Brown C.T."/>
            <person name="Hug L.A."/>
            <person name="Sharon I."/>
            <person name="Castelle C.J."/>
            <person name="Probst A.J."/>
            <person name="Thomas B.C."/>
            <person name="Singh A."/>
            <person name="Wilkins M.J."/>
            <person name="Karaoz U."/>
            <person name="Brodie E.L."/>
            <person name="Williams K.H."/>
            <person name="Hubbard S.S."/>
            <person name="Banfield J.F."/>
        </authorList>
    </citation>
    <scope>NUCLEOTIDE SEQUENCE [LARGE SCALE GENOMIC DNA]</scope>
</reference>
<name>A0A1F5BTQ4_9BACT</name>
<accession>A0A1F5BTQ4</accession>
<gene>
    <name evidence="2" type="ORF">A2988_00790</name>
</gene>
<dbReference type="EMBL" id="MEYS01000002">
    <property type="protein sequence ID" value="OGD34007.1"/>
    <property type="molecule type" value="Genomic_DNA"/>
</dbReference>
<evidence type="ECO:0000313" key="3">
    <source>
        <dbReference type="Proteomes" id="UP000176650"/>
    </source>
</evidence>
<evidence type="ECO:0000256" key="1">
    <source>
        <dbReference type="SAM" id="SignalP"/>
    </source>
</evidence>
<feature type="signal peptide" evidence="1">
    <location>
        <begin position="1"/>
        <end position="20"/>
    </location>
</feature>
<dbReference type="Proteomes" id="UP000176650">
    <property type="component" value="Unassembled WGS sequence"/>
</dbReference>
<dbReference type="GO" id="GO:0016788">
    <property type="term" value="F:hydrolase activity, acting on ester bonds"/>
    <property type="evidence" value="ECO:0007669"/>
    <property type="project" value="InterPro"/>
</dbReference>
<sequence>MKRTVLLFLASFLLPGISLAYEPTTTHAGLSDQIVEFYNLSARDKINAAEKELITLGSIDEDNPATRALNHFYDPIRNIGINDYRTAKQWALDPVTINDYWNKTCRNKK</sequence>
<dbReference type="STRING" id="1797298.A2988_00790"/>
<proteinExistence type="predicted"/>
<keyword evidence="1" id="KW-0732">Signal</keyword>
<dbReference type="InterPro" id="IPR008947">
    <property type="entry name" value="PLipase_C/P1_nuclease_dom_sf"/>
</dbReference>
<comment type="caution">
    <text evidence="2">The sequence shown here is derived from an EMBL/GenBank/DDBJ whole genome shotgun (WGS) entry which is preliminary data.</text>
</comment>
<protein>
    <submittedName>
        <fullName evidence="2">Uncharacterized protein</fullName>
    </submittedName>
</protein>
<dbReference type="Gene3D" id="1.10.575.10">
    <property type="entry name" value="P1 Nuclease"/>
    <property type="match status" value="1"/>
</dbReference>
<dbReference type="AlphaFoldDB" id="A0A1F5BTQ4"/>
<feature type="chain" id="PRO_5009517975" evidence="1">
    <location>
        <begin position="21"/>
        <end position="109"/>
    </location>
</feature>
<evidence type="ECO:0000313" key="2">
    <source>
        <dbReference type="EMBL" id="OGD34007.1"/>
    </source>
</evidence>